<gene>
    <name evidence="4" type="ORF">GJJ30_10255</name>
</gene>
<reference evidence="4 5" key="1">
    <citation type="journal article" date="2018" name="Antonie Van Leeuwenhoek">
        <title>Larkinella terrae sp. nov., isolated from soil on Jeju Island, South Korea.</title>
        <authorList>
            <person name="Ten L.N."/>
            <person name="Jeon J."/>
            <person name="Park S.J."/>
            <person name="Park S."/>
            <person name="Lee S.Y."/>
            <person name="Kim M.K."/>
            <person name="Jung H.Y."/>
        </authorList>
    </citation>
    <scope>NUCLEOTIDE SEQUENCE [LARGE SCALE GENOMIC DNA]</scope>
    <source>
        <strain evidence="4 5">KCTC 52001</strain>
    </source>
</reference>
<name>A0A7K0EIJ8_9BACT</name>
<sequence length="959" mass="106513">MGDTILLRLEYDQGDARERVVDLKQQLKAAREEFNNLYKQVQAGTMTSTEFAKKQAEIESQIKSLKTELAANVQVVKQQDAANKAATDSLSKMGASHKEVARQATALTRTKQDQTAATEAEQEAIDRLIDGLDNLENKTERVTDSTRKSEKASKDSKKSVTDYIKELSPLGVNLGDLSDKFQNGWDTATTFGKGILSLRGGLVALMAVPIVAAFTLIVAALTRTQKGVDFLERKTAAFTAVLGFLADKVGNVGEAIYRAFTGSENIIGQIGETIKKQLIDRFTLVSNILSSIWKGDWKGVRDGAQKFADDFKTLYDRGRKFGEQLGEVASKQEEITRKSQQMREEERKLNVEREKNMATIEQLKMLSDDTSKSESIRLKAARDAFNLEQSTTAKLIQLEERRKANKEDELKLGNKMAKDNEDLAQIEINISKLRGESATRLTELQNKQLSIRKEASDKAKELSKQELETEIGNLERLLKVAQENGEKTLAIEEGLIEKKALLAKKDATTKKQRDLIDANAAVELTNLRLKTAIDEENRLGEIRESGIKYRLEQVNKGSREELDLIKDLIQSQSDAEKCSVTESIKNKEQRDAKIKEIDARTKTALLQAETDFANAQRDIQEATDDRQNARYQKRLSREVSSIDDRLAVVRKGSKAELELNIDRLNQLEKQEREQNEKDPIRLEEIRQKYIKLREKADQDYLASVVELGLSVAGELNNTLSSIYAAQEAIQSKALQQQQEAALKSAGNNAELRAAIEEEYEKRREKLEKEVGEKKQRAARIEAGINTAVAFTKALTVGPILGPILAGFIAIQGFAQQALISAQEFAEGGVFELPKSGPIVRGVGGPKSDNINAKLSPGESVINAKSTMMFYPQLSEINQRGGGRAFPGTEALSQPMTIPLPDHIMHYAGGGVFASNQVERIDYNKLAQAMSQLPAPRVAVDEISRVQNRVAVREAANDFG</sequence>
<dbReference type="EMBL" id="WJXZ01000005">
    <property type="protein sequence ID" value="MRS61670.1"/>
    <property type="molecule type" value="Genomic_DNA"/>
</dbReference>
<feature type="region of interest" description="Disordered" evidence="2">
    <location>
        <begin position="136"/>
        <end position="155"/>
    </location>
</feature>
<organism evidence="4 5">
    <name type="scientific">Larkinella terrae</name>
    <dbReference type="NCBI Taxonomy" id="2025311"/>
    <lineage>
        <taxon>Bacteria</taxon>
        <taxon>Pseudomonadati</taxon>
        <taxon>Bacteroidota</taxon>
        <taxon>Cytophagia</taxon>
        <taxon>Cytophagales</taxon>
        <taxon>Spirosomataceae</taxon>
        <taxon>Larkinella</taxon>
    </lineage>
</organism>
<keyword evidence="3" id="KW-0472">Membrane</keyword>
<dbReference type="Proteomes" id="UP000441754">
    <property type="component" value="Unassembled WGS sequence"/>
</dbReference>
<feature type="coiled-coil region" evidence="1">
    <location>
        <begin position="328"/>
        <end position="362"/>
    </location>
</feature>
<evidence type="ECO:0000313" key="4">
    <source>
        <dbReference type="EMBL" id="MRS61670.1"/>
    </source>
</evidence>
<dbReference type="AlphaFoldDB" id="A0A7K0EIJ8"/>
<feature type="coiled-coil region" evidence="1">
    <location>
        <begin position="605"/>
        <end position="677"/>
    </location>
</feature>
<feature type="transmembrane region" description="Helical" evidence="3">
    <location>
        <begin position="202"/>
        <end position="221"/>
    </location>
</feature>
<keyword evidence="1" id="KW-0175">Coiled coil</keyword>
<evidence type="ECO:0000313" key="5">
    <source>
        <dbReference type="Proteomes" id="UP000441754"/>
    </source>
</evidence>
<evidence type="ECO:0000256" key="2">
    <source>
        <dbReference type="SAM" id="MobiDB-lite"/>
    </source>
</evidence>
<dbReference type="OrthoDB" id="952449at2"/>
<keyword evidence="5" id="KW-1185">Reference proteome</keyword>
<comment type="caution">
    <text evidence="4">The sequence shown here is derived from an EMBL/GenBank/DDBJ whole genome shotgun (WGS) entry which is preliminary data.</text>
</comment>
<keyword evidence="3" id="KW-0812">Transmembrane</keyword>
<evidence type="ECO:0000256" key="1">
    <source>
        <dbReference type="SAM" id="Coils"/>
    </source>
</evidence>
<dbReference type="RefSeq" id="WP_154175058.1">
    <property type="nucleotide sequence ID" value="NZ_WJXZ01000005.1"/>
</dbReference>
<keyword evidence="3" id="KW-1133">Transmembrane helix</keyword>
<evidence type="ECO:0000256" key="3">
    <source>
        <dbReference type="SAM" id="Phobius"/>
    </source>
</evidence>
<accession>A0A7K0EIJ8</accession>
<protein>
    <submittedName>
        <fullName evidence="4">Uncharacterized protein</fullName>
    </submittedName>
</protein>
<feature type="coiled-coil region" evidence="1">
    <location>
        <begin position="748"/>
        <end position="783"/>
    </location>
</feature>
<feature type="coiled-coil region" evidence="1">
    <location>
        <begin position="13"/>
        <end position="40"/>
    </location>
</feature>
<proteinExistence type="predicted"/>